<dbReference type="InterPro" id="IPR047797">
    <property type="entry name" value="ISNCY_transpos"/>
</dbReference>
<dbReference type="InterPro" id="IPR036397">
    <property type="entry name" value="RNaseH_sf"/>
</dbReference>
<reference evidence="2" key="1">
    <citation type="journal article" date="2014" name="Front. Microbiol.">
        <title>High frequency of phylogenetically diverse reductive dehalogenase-homologous genes in deep subseafloor sedimentary metagenomes.</title>
        <authorList>
            <person name="Kawai M."/>
            <person name="Futagami T."/>
            <person name="Toyoda A."/>
            <person name="Takaki Y."/>
            <person name="Nishi S."/>
            <person name="Hori S."/>
            <person name="Arai W."/>
            <person name="Tsubouchi T."/>
            <person name="Morono Y."/>
            <person name="Uchiyama I."/>
            <person name="Ito T."/>
            <person name="Fujiyama A."/>
            <person name="Inagaki F."/>
            <person name="Takami H."/>
        </authorList>
    </citation>
    <scope>NUCLEOTIDE SEQUENCE</scope>
    <source>
        <strain evidence="2">Expedition CK06-06</strain>
    </source>
</reference>
<dbReference type="Pfam" id="PF13518">
    <property type="entry name" value="HTH_28"/>
    <property type="match status" value="1"/>
</dbReference>
<dbReference type="InterPro" id="IPR012337">
    <property type="entry name" value="RNaseH-like_sf"/>
</dbReference>
<dbReference type="InterPro" id="IPR009057">
    <property type="entry name" value="Homeodomain-like_sf"/>
</dbReference>
<sequence>MKKREEIYHMTAKEMTRLKVAERLIDGEIRVKDAAEVLGLSTRQVKRIKKKVRLNGPGATVHGNRKRKPVNATENKLKDLVVELKRKKYTGTNFSHFAELLAEREGITLSQPTVHRILRDAGIVSPKKKKKIRAHRYRKRKDCPGMMVQLDASPYCWLGGYDLSLHGAIDDASSNILGLYLCKEETLEGYFEVARQMIKGPGIPISTYSDKHTIFFSPKDKLTVDDQLEGKLEPYTQFSAAMSELGVTMIPAGSAQAKGRIERLWGTLQDRLVQEFILNGIKDIESANKFMAGYIKKFNRRFSVVPKGEPVFRKLGKSTGLDYILCRKISRKLDGGSAFSYRRKYFQLISAGKPAATIPRSKISVLTSSRIGVKASYSGKVYSVAMLEARPKVAMDIFKEKVRRRKLPKKPAASHPWRSSYPGGFAYDRSDPDIAKSLFDSTLAWNPDNQ</sequence>
<comment type="caution">
    <text evidence="2">The sequence shown here is derived from an EMBL/GenBank/DDBJ whole genome shotgun (WGS) entry which is preliminary data.</text>
</comment>
<dbReference type="InterPro" id="IPR055247">
    <property type="entry name" value="InsJ-like_HTH"/>
</dbReference>
<dbReference type="PROSITE" id="PS50994">
    <property type="entry name" value="INTEGRASE"/>
    <property type="match status" value="1"/>
</dbReference>
<dbReference type="GO" id="GO:0015074">
    <property type="term" value="P:DNA integration"/>
    <property type="evidence" value="ECO:0007669"/>
    <property type="project" value="InterPro"/>
</dbReference>
<evidence type="ECO:0000313" key="2">
    <source>
        <dbReference type="EMBL" id="GAG56013.1"/>
    </source>
</evidence>
<accession>X0Z6N0</accession>
<feature type="domain" description="Integrase catalytic" evidence="1">
    <location>
        <begin position="140"/>
        <end position="318"/>
    </location>
</feature>
<name>X0Z6N0_9ZZZZ</name>
<dbReference type="PANTHER" id="PTHR35004:SF7">
    <property type="entry name" value="INTEGRASE PROTEIN"/>
    <property type="match status" value="1"/>
</dbReference>
<protein>
    <recommendedName>
        <fullName evidence="1">Integrase catalytic domain-containing protein</fullName>
    </recommendedName>
</protein>
<dbReference type="EMBL" id="BART01002068">
    <property type="protein sequence ID" value="GAG56013.1"/>
    <property type="molecule type" value="Genomic_DNA"/>
</dbReference>
<dbReference type="NCBIfam" id="NF033594">
    <property type="entry name" value="transpos_ISNCY_2"/>
    <property type="match status" value="1"/>
</dbReference>
<organism evidence="2">
    <name type="scientific">marine sediment metagenome</name>
    <dbReference type="NCBI Taxonomy" id="412755"/>
    <lineage>
        <taxon>unclassified sequences</taxon>
        <taxon>metagenomes</taxon>
        <taxon>ecological metagenomes</taxon>
    </lineage>
</organism>
<dbReference type="Gene3D" id="3.30.420.10">
    <property type="entry name" value="Ribonuclease H-like superfamily/Ribonuclease H"/>
    <property type="match status" value="1"/>
</dbReference>
<dbReference type="SUPFAM" id="SSF53098">
    <property type="entry name" value="Ribonuclease H-like"/>
    <property type="match status" value="1"/>
</dbReference>
<dbReference type="AlphaFoldDB" id="X0Z6N0"/>
<dbReference type="GO" id="GO:0003676">
    <property type="term" value="F:nucleic acid binding"/>
    <property type="evidence" value="ECO:0007669"/>
    <property type="project" value="InterPro"/>
</dbReference>
<gene>
    <name evidence="2" type="ORF">S01H4_06626</name>
</gene>
<dbReference type="InterPro" id="IPR001584">
    <property type="entry name" value="Integrase_cat-core"/>
</dbReference>
<evidence type="ECO:0000259" key="1">
    <source>
        <dbReference type="PROSITE" id="PS50994"/>
    </source>
</evidence>
<proteinExistence type="predicted"/>
<dbReference type="SUPFAM" id="SSF46689">
    <property type="entry name" value="Homeodomain-like"/>
    <property type="match status" value="1"/>
</dbReference>
<dbReference type="PANTHER" id="PTHR35004">
    <property type="entry name" value="TRANSPOSASE RV3428C-RELATED"/>
    <property type="match status" value="1"/>
</dbReference>